<keyword evidence="3 4" id="KW-0012">Acyltransferase</keyword>
<dbReference type="PANTHER" id="PTHR30098:SF2">
    <property type="entry name" value="LEUCYL_PHENYLALANYL-TRNA--PROTEIN TRANSFERASE"/>
    <property type="match status" value="1"/>
</dbReference>
<comment type="catalytic activity">
    <reaction evidence="4">
        <text>N-terminal L-lysyl-[protein] + L-leucyl-tRNA(Leu) = N-terminal L-leucyl-L-lysyl-[protein] + tRNA(Leu) + H(+)</text>
        <dbReference type="Rhea" id="RHEA:12340"/>
        <dbReference type="Rhea" id="RHEA-COMP:9613"/>
        <dbReference type="Rhea" id="RHEA-COMP:9622"/>
        <dbReference type="Rhea" id="RHEA-COMP:12670"/>
        <dbReference type="Rhea" id="RHEA-COMP:12671"/>
        <dbReference type="ChEBI" id="CHEBI:15378"/>
        <dbReference type="ChEBI" id="CHEBI:65249"/>
        <dbReference type="ChEBI" id="CHEBI:78442"/>
        <dbReference type="ChEBI" id="CHEBI:78494"/>
        <dbReference type="ChEBI" id="CHEBI:133043"/>
        <dbReference type="EC" id="2.3.2.6"/>
    </reaction>
</comment>
<proteinExistence type="inferred from homology"/>
<dbReference type="HAMAP" id="MF_00688">
    <property type="entry name" value="Leu_Phe_trans"/>
    <property type="match status" value="1"/>
</dbReference>
<dbReference type="AlphaFoldDB" id="A0A6C7EBK8"/>
<dbReference type="Gene3D" id="3.40.630.70">
    <property type="entry name" value="Leucyl/phenylalanyl-tRNA-protein transferase, C-terminal domain"/>
    <property type="match status" value="1"/>
</dbReference>
<dbReference type="InterPro" id="IPR042203">
    <property type="entry name" value="Leu/Phe-tRNA_Trfase_C"/>
</dbReference>
<dbReference type="Pfam" id="PF03588">
    <property type="entry name" value="Leu_Phe_trans"/>
    <property type="match status" value="1"/>
</dbReference>
<dbReference type="Gene3D" id="3.30.70.3550">
    <property type="entry name" value="Leucyl/phenylalanyl-tRNA-protein transferase, N-terminal domain"/>
    <property type="match status" value="1"/>
</dbReference>
<evidence type="ECO:0000256" key="2">
    <source>
        <dbReference type="ARBA" id="ARBA00022679"/>
    </source>
</evidence>
<keyword evidence="1 4" id="KW-0963">Cytoplasm</keyword>
<dbReference type="OrthoDB" id="9790282at2"/>
<dbReference type="RefSeq" id="WP_015443374.1">
    <property type="nucleotide sequence ID" value="NC_020520.1"/>
</dbReference>
<evidence type="ECO:0000256" key="4">
    <source>
        <dbReference type="HAMAP-Rule" id="MF_00688"/>
    </source>
</evidence>
<dbReference type="GO" id="GO:0005737">
    <property type="term" value="C:cytoplasm"/>
    <property type="evidence" value="ECO:0007669"/>
    <property type="project" value="UniProtKB-SubCell"/>
</dbReference>
<comment type="catalytic activity">
    <reaction evidence="4">
        <text>N-terminal L-arginyl-[protein] + L-leucyl-tRNA(Leu) = N-terminal L-leucyl-L-arginyl-[protein] + tRNA(Leu) + H(+)</text>
        <dbReference type="Rhea" id="RHEA:50416"/>
        <dbReference type="Rhea" id="RHEA-COMP:9613"/>
        <dbReference type="Rhea" id="RHEA-COMP:9622"/>
        <dbReference type="Rhea" id="RHEA-COMP:12672"/>
        <dbReference type="Rhea" id="RHEA-COMP:12673"/>
        <dbReference type="ChEBI" id="CHEBI:15378"/>
        <dbReference type="ChEBI" id="CHEBI:64719"/>
        <dbReference type="ChEBI" id="CHEBI:78442"/>
        <dbReference type="ChEBI" id="CHEBI:78494"/>
        <dbReference type="ChEBI" id="CHEBI:133044"/>
        <dbReference type="EC" id="2.3.2.6"/>
    </reaction>
</comment>
<dbReference type="GO" id="GO:0030163">
    <property type="term" value="P:protein catabolic process"/>
    <property type="evidence" value="ECO:0007669"/>
    <property type="project" value="UniProtKB-UniRule"/>
</dbReference>
<dbReference type="InterPro" id="IPR042221">
    <property type="entry name" value="Leu/Phe-tRNA_Trfase_N"/>
</dbReference>
<protein>
    <recommendedName>
        <fullName evidence="4">Leucyl/phenylalanyl-tRNA--protein transferase</fullName>
        <ecNumber evidence="4">2.3.2.6</ecNumber>
    </recommendedName>
    <alternativeName>
        <fullName evidence="4">L/F-transferase</fullName>
    </alternativeName>
    <alternativeName>
        <fullName evidence="4">Leucyltransferase</fullName>
    </alternativeName>
    <alternativeName>
        <fullName evidence="4">Phenyalanyltransferase</fullName>
    </alternativeName>
</protein>
<dbReference type="InterPro" id="IPR016181">
    <property type="entry name" value="Acyl_CoA_acyltransferase"/>
</dbReference>
<dbReference type="EMBL" id="AP012057">
    <property type="protein sequence ID" value="BAN04127.1"/>
    <property type="molecule type" value="Genomic_DNA"/>
</dbReference>
<evidence type="ECO:0000256" key="3">
    <source>
        <dbReference type="ARBA" id="ARBA00023315"/>
    </source>
</evidence>
<dbReference type="InterPro" id="IPR004616">
    <property type="entry name" value="Leu/Phe-tRNA_Trfase"/>
</dbReference>
<sequence>MMPSPAEAEPGNDLVAIGADLEPGTLLRAYATGLFPMPIDPGKRRSKIAWYSPDPRGIIPLDQLRVSKSLRRSMRRYEVRLDTAFAEVVAACADPTRDGRWITHEIEAAYCRLHELGWAHSVEVYDDEQLVGGLYGVRYNGLFAGESMFHQATDASKVALVWLVDWMRSTDGTLLDVQWLTPHLESLGAIAVPRSEYLRLLDDAI</sequence>
<dbReference type="EC" id="2.3.2.6" evidence="4"/>
<keyword evidence="2 4" id="KW-0808">Transferase</keyword>
<dbReference type="SUPFAM" id="SSF55729">
    <property type="entry name" value="Acyl-CoA N-acyltransferases (Nat)"/>
    <property type="match status" value="1"/>
</dbReference>
<comment type="catalytic activity">
    <reaction evidence="4">
        <text>L-phenylalanyl-tRNA(Phe) + an N-terminal L-alpha-aminoacyl-[protein] = an N-terminal L-phenylalanyl-L-alpha-aminoacyl-[protein] + tRNA(Phe)</text>
        <dbReference type="Rhea" id="RHEA:43632"/>
        <dbReference type="Rhea" id="RHEA-COMP:9668"/>
        <dbReference type="Rhea" id="RHEA-COMP:9699"/>
        <dbReference type="Rhea" id="RHEA-COMP:10636"/>
        <dbReference type="Rhea" id="RHEA-COMP:10637"/>
        <dbReference type="ChEBI" id="CHEBI:78442"/>
        <dbReference type="ChEBI" id="CHEBI:78531"/>
        <dbReference type="ChEBI" id="CHEBI:78597"/>
        <dbReference type="ChEBI" id="CHEBI:83561"/>
        <dbReference type="EC" id="2.3.2.6"/>
    </reaction>
</comment>
<comment type="subcellular location">
    <subcellularLocation>
        <location evidence="4">Cytoplasm</location>
    </subcellularLocation>
</comment>
<comment type="function">
    <text evidence="4">Functions in the N-end rule pathway of protein degradation where it conjugates Leu, Phe and, less efficiently, Met from aminoacyl-tRNAs to the N-termini of proteins containing an N-terminal arginine or lysine.</text>
</comment>
<organism evidence="5 6">
    <name type="scientific">Ilumatobacter coccineus (strain NBRC 103263 / KCTC 29153 / YM16-304)</name>
    <dbReference type="NCBI Taxonomy" id="1313172"/>
    <lineage>
        <taxon>Bacteria</taxon>
        <taxon>Bacillati</taxon>
        <taxon>Actinomycetota</taxon>
        <taxon>Acidimicrobiia</taxon>
        <taxon>Acidimicrobiales</taxon>
        <taxon>Ilumatobacteraceae</taxon>
        <taxon>Ilumatobacter</taxon>
    </lineage>
</organism>
<evidence type="ECO:0000256" key="1">
    <source>
        <dbReference type="ARBA" id="ARBA00022490"/>
    </source>
</evidence>
<name>A0A6C7EBK8_ILUCY</name>
<dbReference type="NCBIfam" id="TIGR00667">
    <property type="entry name" value="aat"/>
    <property type="match status" value="1"/>
</dbReference>
<dbReference type="GO" id="GO:0008914">
    <property type="term" value="F:leucyl-tRNA--protein transferase activity"/>
    <property type="evidence" value="ECO:0007669"/>
    <property type="project" value="UniProtKB-UniRule"/>
</dbReference>
<gene>
    <name evidence="4 5" type="primary">aat</name>
    <name evidence="5" type="ORF">YM304_38130</name>
</gene>
<evidence type="ECO:0000313" key="6">
    <source>
        <dbReference type="Proteomes" id="UP000011863"/>
    </source>
</evidence>
<comment type="similarity">
    <text evidence="4">Belongs to the L/F-transferase family.</text>
</comment>
<reference evidence="5 6" key="1">
    <citation type="journal article" date="2013" name="Int. J. Syst. Evol. Microbiol.">
        <title>Ilumatobacter nonamiense sp. nov. and Ilumatobacter coccineum sp. nov., isolated from seashore sand.</title>
        <authorList>
            <person name="Matsumoto A."/>
            <person name="Kasai H."/>
            <person name="Matsuo Y."/>
            <person name="Shizuri Y."/>
            <person name="Ichikawa N."/>
            <person name="Fujita N."/>
            <person name="Omura S."/>
            <person name="Takahashi Y."/>
        </authorList>
    </citation>
    <scope>NUCLEOTIDE SEQUENCE [LARGE SCALE GENOMIC DNA]</scope>
    <source>
        <strain evidence="6">NBRC 103263 / KCTC 29153 / YM16-304</strain>
    </source>
</reference>
<accession>A0A6C7EBK8</accession>
<dbReference type="PANTHER" id="PTHR30098">
    <property type="entry name" value="LEUCYL/PHENYLALANYL-TRNA--PROTEIN TRANSFERASE"/>
    <property type="match status" value="1"/>
</dbReference>
<dbReference type="Proteomes" id="UP000011863">
    <property type="component" value="Chromosome"/>
</dbReference>
<dbReference type="KEGG" id="aym:YM304_38130"/>
<evidence type="ECO:0000313" key="5">
    <source>
        <dbReference type="EMBL" id="BAN04127.1"/>
    </source>
</evidence>
<keyword evidence="6" id="KW-1185">Reference proteome</keyword>